<evidence type="ECO:0000313" key="2">
    <source>
        <dbReference type="EMBL" id="KHL26821.1"/>
    </source>
</evidence>
<organism evidence="2 3">
    <name type="scientific">Croceibacterium mercuriale</name>
    <dbReference type="NCBI Taxonomy" id="1572751"/>
    <lineage>
        <taxon>Bacteria</taxon>
        <taxon>Pseudomonadati</taxon>
        <taxon>Pseudomonadota</taxon>
        <taxon>Alphaproteobacteria</taxon>
        <taxon>Sphingomonadales</taxon>
        <taxon>Erythrobacteraceae</taxon>
        <taxon>Croceibacterium</taxon>
    </lineage>
</organism>
<proteinExistence type="predicted"/>
<dbReference type="AlphaFoldDB" id="A0A0B2C4B4"/>
<comment type="caution">
    <text evidence="2">The sequence shown here is derived from an EMBL/GenBank/DDBJ whole genome shotgun (WGS) entry which is preliminary data.</text>
</comment>
<name>A0A0B2C4B4_9SPHN</name>
<dbReference type="Pfam" id="PF14356">
    <property type="entry name" value="DUF4403"/>
    <property type="match status" value="1"/>
</dbReference>
<feature type="chain" id="PRO_5002067997" description="DUF4403 domain-containing protein" evidence="1">
    <location>
        <begin position="21"/>
        <end position="486"/>
    </location>
</feature>
<dbReference type="PROSITE" id="PS51257">
    <property type="entry name" value="PROKAR_LIPOPROTEIN"/>
    <property type="match status" value="1"/>
</dbReference>
<evidence type="ECO:0000313" key="3">
    <source>
        <dbReference type="Proteomes" id="UP000030988"/>
    </source>
</evidence>
<gene>
    <name evidence="2" type="ORF">PK98_06885</name>
</gene>
<protein>
    <recommendedName>
        <fullName evidence="4">DUF4403 domain-containing protein</fullName>
    </recommendedName>
</protein>
<feature type="signal peptide" evidence="1">
    <location>
        <begin position="1"/>
        <end position="20"/>
    </location>
</feature>
<keyword evidence="3" id="KW-1185">Reference proteome</keyword>
<dbReference type="STRING" id="1572751.PK98_06885"/>
<reference evidence="2 3" key="1">
    <citation type="submission" date="2014-11" db="EMBL/GenBank/DDBJ databases">
        <title>Draft genome sequence of Kirrobacter mercurialis.</title>
        <authorList>
            <person name="Coil D.A."/>
            <person name="Eisen J.A."/>
        </authorList>
    </citation>
    <scope>NUCLEOTIDE SEQUENCE [LARGE SCALE GENOMIC DNA]</scope>
    <source>
        <strain evidence="2 3">Coronado</strain>
    </source>
</reference>
<keyword evidence="1" id="KW-0732">Signal</keyword>
<dbReference type="EMBL" id="JTDN01000001">
    <property type="protein sequence ID" value="KHL26821.1"/>
    <property type="molecule type" value="Genomic_DNA"/>
</dbReference>
<dbReference type="InterPro" id="IPR025515">
    <property type="entry name" value="DUF4403"/>
</dbReference>
<sequence length="486" mass="52364">MGRSGALLLLAALAACSGHGGEGAPPRADDPIPVEKIESFVAVPVEADLGNLAIALERRLPRRLWQIDQPGEACVPSRRIDIGIATIKTPTIRCRIVGEVTRGPLRLAGAGEQITLAMPLNAVVRAEDIGGVLRRETATATAMAHAVIRIDLARDWTPRGTIDIRYDWRDTPHIDFLGQRIEFTEAADRELRPIIAQLERDLPGEIGRLQVREQIGRAWQSAFTSVSLNRADPPVWMRITPDALRYGGYRIEGGRLRMNLGLSATTETFIGDRPADPAVKPLPPLAPLQRESGRLSFFIPVIADYRQLQPVLLEALVRRSQRPFDVPGLGPVRARFDKVTLYGTTGGRIAVGVTFAAQDAEGERASGTVWFTGTPSNEAGSRRVGISGLEITGSTDVTGGDLLLDLANAPGVNSFIASALAQDFERDFDELLGKVRRAIAEKREGPLVIRADIDQVSTGTLRAAGQGLYLPVRLTGTASVSVAPSG</sequence>
<accession>A0A0B2C4B4</accession>
<evidence type="ECO:0008006" key="4">
    <source>
        <dbReference type="Google" id="ProtNLM"/>
    </source>
</evidence>
<evidence type="ECO:0000256" key="1">
    <source>
        <dbReference type="SAM" id="SignalP"/>
    </source>
</evidence>
<dbReference type="OrthoDB" id="1299766at2"/>
<dbReference type="Proteomes" id="UP000030988">
    <property type="component" value="Unassembled WGS sequence"/>
</dbReference>